<evidence type="ECO:0000313" key="2">
    <source>
        <dbReference type="Proteomes" id="UP000094112"/>
    </source>
</evidence>
<dbReference type="AlphaFoldDB" id="A0A1E3NZ78"/>
<accession>A0A1E3NZ78</accession>
<keyword evidence="2" id="KW-1185">Reference proteome</keyword>
<organism evidence="1 2">
    <name type="scientific">Wickerhamomyces anomalus (strain ATCC 58044 / CBS 1984 / NCYC 433 / NRRL Y-366-8)</name>
    <name type="common">Yeast</name>
    <name type="synonym">Hansenula anomala</name>
    <dbReference type="NCBI Taxonomy" id="683960"/>
    <lineage>
        <taxon>Eukaryota</taxon>
        <taxon>Fungi</taxon>
        <taxon>Dikarya</taxon>
        <taxon>Ascomycota</taxon>
        <taxon>Saccharomycotina</taxon>
        <taxon>Saccharomycetes</taxon>
        <taxon>Phaffomycetales</taxon>
        <taxon>Wickerhamomycetaceae</taxon>
        <taxon>Wickerhamomyces</taxon>
    </lineage>
</organism>
<dbReference type="RefSeq" id="XP_019037124.1">
    <property type="nucleotide sequence ID" value="XM_019186476.1"/>
</dbReference>
<sequence>MTKNHHHSSPPITYRLKVLHIRHTHLSKLEAQYPDCDELTSNISYPIFNKPTKSRPFSVFSSSGVMSNNNSILNNHSLISDTNSTITGSSTLASSSMNHPADSLTSSKNKIQLKYRGLMTTNEEILPSA</sequence>
<name>A0A1E3NZ78_WICAA</name>
<dbReference type="GeneID" id="30203722"/>
<dbReference type="Proteomes" id="UP000094112">
    <property type="component" value="Unassembled WGS sequence"/>
</dbReference>
<evidence type="ECO:0000313" key="1">
    <source>
        <dbReference type="EMBL" id="ODQ57917.1"/>
    </source>
</evidence>
<dbReference type="EMBL" id="KV454212">
    <property type="protein sequence ID" value="ODQ57917.1"/>
    <property type="molecule type" value="Genomic_DNA"/>
</dbReference>
<protein>
    <submittedName>
        <fullName evidence="1">Uncharacterized protein</fullName>
    </submittedName>
</protein>
<dbReference type="OrthoDB" id="10627793at2759"/>
<proteinExistence type="predicted"/>
<reference evidence="1 2" key="1">
    <citation type="journal article" date="2016" name="Proc. Natl. Acad. Sci. U.S.A.">
        <title>Comparative genomics of biotechnologically important yeasts.</title>
        <authorList>
            <person name="Riley R."/>
            <person name="Haridas S."/>
            <person name="Wolfe K.H."/>
            <person name="Lopes M.R."/>
            <person name="Hittinger C.T."/>
            <person name="Goeker M."/>
            <person name="Salamov A.A."/>
            <person name="Wisecaver J.H."/>
            <person name="Long T.M."/>
            <person name="Calvey C.H."/>
            <person name="Aerts A.L."/>
            <person name="Barry K.W."/>
            <person name="Choi C."/>
            <person name="Clum A."/>
            <person name="Coughlan A.Y."/>
            <person name="Deshpande S."/>
            <person name="Douglass A.P."/>
            <person name="Hanson S.J."/>
            <person name="Klenk H.-P."/>
            <person name="LaButti K.M."/>
            <person name="Lapidus A."/>
            <person name="Lindquist E.A."/>
            <person name="Lipzen A.M."/>
            <person name="Meier-Kolthoff J.P."/>
            <person name="Ohm R.A."/>
            <person name="Otillar R.P."/>
            <person name="Pangilinan J.L."/>
            <person name="Peng Y."/>
            <person name="Rokas A."/>
            <person name="Rosa C.A."/>
            <person name="Scheuner C."/>
            <person name="Sibirny A.A."/>
            <person name="Slot J.C."/>
            <person name="Stielow J.B."/>
            <person name="Sun H."/>
            <person name="Kurtzman C.P."/>
            <person name="Blackwell M."/>
            <person name="Grigoriev I.V."/>
            <person name="Jeffries T.W."/>
        </authorList>
    </citation>
    <scope>NUCLEOTIDE SEQUENCE [LARGE SCALE GENOMIC DNA]</scope>
    <source>
        <strain evidence="2">ATCC 58044 / CBS 1984 / NCYC 433 / NRRL Y-366-8</strain>
    </source>
</reference>
<gene>
    <name evidence="1" type="ORF">WICANDRAFT_94973</name>
</gene>